<feature type="non-terminal residue" evidence="1">
    <location>
        <position position="1"/>
    </location>
</feature>
<reference evidence="1" key="1">
    <citation type="submission" date="2022-06" db="EMBL/GenBank/DDBJ databases">
        <title>Phylogenomic reconstructions and comparative analyses of Kickxellomycotina fungi.</title>
        <authorList>
            <person name="Reynolds N.K."/>
            <person name="Stajich J.E."/>
            <person name="Barry K."/>
            <person name="Grigoriev I.V."/>
            <person name="Crous P."/>
            <person name="Smith M.E."/>
        </authorList>
    </citation>
    <scope>NUCLEOTIDE SEQUENCE</scope>
    <source>
        <strain evidence="1">RSA 2271</strain>
    </source>
</reference>
<organism evidence="1 2">
    <name type="scientific">Spiromyces aspiralis</name>
    <dbReference type="NCBI Taxonomy" id="68401"/>
    <lineage>
        <taxon>Eukaryota</taxon>
        <taxon>Fungi</taxon>
        <taxon>Fungi incertae sedis</taxon>
        <taxon>Zoopagomycota</taxon>
        <taxon>Kickxellomycotina</taxon>
        <taxon>Kickxellomycetes</taxon>
        <taxon>Kickxellales</taxon>
        <taxon>Kickxellaceae</taxon>
        <taxon>Spiromyces</taxon>
    </lineage>
</organism>
<keyword evidence="2" id="KW-1185">Reference proteome</keyword>
<dbReference type="EMBL" id="JAMZIH010005882">
    <property type="protein sequence ID" value="KAJ1674541.1"/>
    <property type="molecule type" value="Genomic_DNA"/>
</dbReference>
<sequence>SKAEAEAARAAAARRKERRDIEVRKIVKEVERYARGLDLGETRGIVEQTQFLFNAVLDKMIEQNQHWLLGNKGLLVATACLYIATRQAGRPVTLIQFA</sequence>
<proteinExistence type="predicted"/>
<accession>A0ACC1HDX8</accession>
<feature type="non-terminal residue" evidence="1">
    <location>
        <position position="98"/>
    </location>
</feature>
<protein>
    <submittedName>
        <fullName evidence="1">Uncharacterized protein</fullName>
    </submittedName>
</protein>
<evidence type="ECO:0000313" key="1">
    <source>
        <dbReference type="EMBL" id="KAJ1674541.1"/>
    </source>
</evidence>
<gene>
    <name evidence="1" type="ORF">EV182_003074</name>
</gene>
<evidence type="ECO:0000313" key="2">
    <source>
        <dbReference type="Proteomes" id="UP001145114"/>
    </source>
</evidence>
<name>A0ACC1HDX8_9FUNG</name>
<comment type="caution">
    <text evidence="1">The sequence shown here is derived from an EMBL/GenBank/DDBJ whole genome shotgun (WGS) entry which is preliminary data.</text>
</comment>
<dbReference type="Proteomes" id="UP001145114">
    <property type="component" value="Unassembled WGS sequence"/>
</dbReference>